<evidence type="ECO:0000256" key="1">
    <source>
        <dbReference type="SAM" id="SignalP"/>
    </source>
</evidence>
<feature type="chain" id="PRO_5031041083" description="Methyltransferase type 11 domain-containing protein" evidence="1">
    <location>
        <begin position="22"/>
        <end position="441"/>
    </location>
</feature>
<evidence type="ECO:0000259" key="2">
    <source>
        <dbReference type="Pfam" id="PF08241"/>
    </source>
</evidence>
<dbReference type="GO" id="GO:0008757">
    <property type="term" value="F:S-adenosylmethionine-dependent methyltransferase activity"/>
    <property type="evidence" value="ECO:0007669"/>
    <property type="project" value="InterPro"/>
</dbReference>
<name>A0A7S3VG68_9STRA</name>
<dbReference type="Pfam" id="PF08241">
    <property type="entry name" value="Methyltransf_11"/>
    <property type="match status" value="1"/>
</dbReference>
<evidence type="ECO:0000313" key="3">
    <source>
        <dbReference type="EMBL" id="CAE0478611.1"/>
    </source>
</evidence>
<dbReference type="CDD" id="cd02440">
    <property type="entry name" value="AdoMet_MTases"/>
    <property type="match status" value="1"/>
</dbReference>
<dbReference type="SUPFAM" id="SSF53335">
    <property type="entry name" value="S-adenosyl-L-methionine-dependent methyltransferases"/>
    <property type="match status" value="1"/>
</dbReference>
<protein>
    <recommendedName>
        <fullName evidence="2">Methyltransferase type 11 domain-containing protein</fullName>
    </recommendedName>
</protein>
<dbReference type="InterPro" id="IPR029063">
    <property type="entry name" value="SAM-dependent_MTases_sf"/>
</dbReference>
<accession>A0A7S3VG68</accession>
<dbReference type="Gene3D" id="3.40.50.150">
    <property type="entry name" value="Vaccinia Virus protein VP39"/>
    <property type="match status" value="1"/>
</dbReference>
<dbReference type="AlphaFoldDB" id="A0A7S3VG68"/>
<reference evidence="3" key="1">
    <citation type="submission" date="2021-01" db="EMBL/GenBank/DDBJ databases">
        <authorList>
            <person name="Corre E."/>
            <person name="Pelletier E."/>
            <person name="Niang G."/>
            <person name="Scheremetjew M."/>
            <person name="Finn R."/>
            <person name="Kale V."/>
            <person name="Holt S."/>
            <person name="Cochrane G."/>
            <person name="Meng A."/>
            <person name="Brown T."/>
            <person name="Cohen L."/>
        </authorList>
    </citation>
    <scope>NUCLEOTIDE SEQUENCE</scope>
    <source>
        <strain evidence="3">MM31A-1</strain>
    </source>
</reference>
<proteinExistence type="predicted"/>
<dbReference type="InterPro" id="IPR013216">
    <property type="entry name" value="Methyltransf_11"/>
</dbReference>
<dbReference type="PANTHER" id="PTHR43591">
    <property type="entry name" value="METHYLTRANSFERASE"/>
    <property type="match status" value="1"/>
</dbReference>
<dbReference type="EMBL" id="HBIO01030623">
    <property type="protein sequence ID" value="CAE0478611.1"/>
    <property type="molecule type" value="Transcribed_RNA"/>
</dbReference>
<keyword evidence="1" id="KW-0732">Signal</keyword>
<organism evidence="3">
    <name type="scientific">Chaetoceros debilis</name>
    <dbReference type="NCBI Taxonomy" id="122233"/>
    <lineage>
        <taxon>Eukaryota</taxon>
        <taxon>Sar</taxon>
        <taxon>Stramenopiles</taxon>
        <taxon>Ochrophyta</taxon>
        <taxon>Bacillariophyta</taxon>
        <taxon>Coscinodiscophyceae</taxon>
        <taxon>Chaetocerotophycidae</taxon>
        <taxon>Chaetocerotales</taxon>
        <taxon>Chaetocerotaceae</taxon>
        <taxon>Chaetoceros</taxon>
    </lineage>
</organism>
<dbReference type="PANTHER" id="PTHR43591:SF99">
    <property type="entry name" value="OS06G0646000 PROTEIN"/>
    <property type="match status" value="1"/>
</dbReference>
<feature type="domain" description="Methyltransferase type 11" evidence="2">
    <location>
        <begin position="273"/>
        <end position="376"/>
    </location>
</feature>
<feature type="signal peptide" evidence="1">
    <location>
        <begin position="1"/>
        <end position="21"/>
    </location>
</feature>
<gene>
    <name evidence="3" type="ORF">CDEB00056_LOCUS23464</name>
</gene>
<sequence>MLLHRPLAFLLAFNAASTSTAFVVTQSISIGTNGAHFSSRLGSATTDIQEPDIIPEAESKVEANDELMSLEEKRRLAKESLFGLIGTKKTSASSIDGAVSANGFVDLVLADPVTKESLKLSAQGTLLGGQSQLSSPIKLELRSAENTYEGRPNTYYDLLRSSSVEAKRAEEETKKMESVERDDSENQITDLINNLRVFLPPPIRNVLSTTGVLPGDDYIPMRDLFTSPQVSFAYERGWRQGFVAAGFPGADEEASLVQTFFGADGDQATKTVVDMSCATGLFTRRLAKSGQYDRVIGCDYSDSMLKEARRRIQADPDLTSSSATSLDLVRCDVGDIPMVSESVDALHAGAAMHCWPDLDAALGEIHRVLKPGGKFFASTFLAEYFRNVAALGDSSDINQMAFQYFESTDVLRDMVVKAGFEESKVEIEILGAACAIIRAEK</sequence>